<dbReference type="InterPro" id="IPR019734">
    <property type="entry name" value="TPR_rpt"/>
</dbReference>
<proteinExistence type="predicted"/>
<dbReference type="Gene3D" id="1.25.40.10">
    <property type="entry name" value="Tetratricopeptide repeat domain"/>
    <property type="match status" value="1"/>
</dbReference>
<dbReference type="PANTHER" id="PTHR43547:SF2">
    <property type="entry name" value="HYBRID SIGNAL TRANSDUCTION HISTIDINE KINASE C"/>
    <property type="match status" value="1"/>
</dbReference>
<evidence type="ECO:0000256" key="5">
    <source>
        <dbReference type="SAM" id="Coils"/>
    </source>
</evidence>
<evidence type="ECO:0000256" key="4">
    <source>
        <dbReference type="PROSITE-ProRule" id="PRU00339"/>
    </source>
</evidence>
<feature type="domain" description="Histidine kinase" evidence="7">
    <location>
        <begin position="430"/>
        <end position="645"/>
    </location>
</feature>
<dbReference type="EC" id="2.7.13.3" evidence="2"/>
<sequence length="645" mass="73973">MFKQVLFFILPVLLLINFSIFAQHRAEKLYEESNTCFDNSDYDCVVIKLEEILSSSEHDAFSEDFILKVYQKITESYYQLGDFQNTLKYVEKSLSLTSGDYKPFYYAEAKKVKAHVLWRKGENVASINEILESIKSFEHLHDTSKIIESSNILAGIYVSIADYKEAENIYEKMLQIALERNDSAKIAENYEYKGIVKFFDGKFDSAIYYYDESLKINQKLQKPIESSINFANIGEAYFKMNNYVQASNYLLKAIELQKEYNFNSGLIFSLFTLGNVYTNQNEYDSGQYYYDQSIELMYETGETRELQLVYMLKSENFAKRGDFESAYLAYKTHTQLKDSIFNLEKDRHLNEIRVQYNLERKENENLLLKLQNEEKALEVEAKQRLINYQFVFGGFILIFLIISVVLAIKLNRAKHTLTVANKSKDKLFGIIAHDLKGPIKNIDTMLKLLKNEKEESMKSEYFKYLDQTVHNLIDLTNQLLSWTFSNKGDFNFNIKNLDLKSISKDTVGLFEYELSSKNISVDNSIPEEIKVLADENALLTIFRNILSNAIKFTKNGGNINLTAEPKDDSVQIIISDSGIGMSANAIEKALQGKHVNSSSGTANEKGSGLGFSIIIEFVKKLNGSLDIKSDPNTGTKVMLQLPKVK</sequence>
<dbReference type="SUPFAM" id="SSF55874">
    <property type="entry name" value="ATPase domain of HSP90 chaperone/DNA topoisomerase II/histidine kinase"/>
    <property type="match status" value="1"/>
</dbReference>
<keyword evidence="6" id="KW-0472">Membrane</keyword>
<dbReference type="CDD" id="cd00082">
    <property type="entry name" value="HisKA"/>
    <property type="match status" value="1"/>
</dbReference>
<evidence type="ECO:0000313" key="8">
    <source>
        <dbReference type="EMBL" id="WMN07403.1"/>
    </source>
</evidence>
<keyword evidence="9" id="KW-1185">Reference proteome</keyword>
<dbReference type="Proteomes" id="UP001244443">
    <property type="component" value="Chromosome"/>
</dbReference>
<dbReference type="AlphaFoldDB" id="A0AA51RB03"/>
<dbReference type="RefSeq" id="WP_308357533.1">
    <property type="nucleotide sequence ID" value="NZ_CP129970.2"/>
</dbReference>
<accession>A0AA51RB03</accession>
<name>A0AA51RB03_9BACT</name>
<dbReference type="EMBL" id="CP129970">
    <property type="protein sequence ID" value="WMN07403.1"/>
    <property type="molecule type" value="Genomic_DNA"/>
</dbReference>
<gene>
    <name evidence="8" type="ORF">QYS48_28645</name>
</gene>
<dbReference type="InterPro" id="IPR003594">
    <property type="entry name" value="HATPase_dom"/>
</dbReference>
<dbReference type="PRINTS" id="PR00344">
    <property type="entry name" value="BCTRLSENSOR"/>
</dbReference>
<dbReference type="Pfam" id="PF00512">
    <property type="entry name" value="HisKA"/>
    <property type="match status" value="1"/>
</dbReference>
<dbReference type="Pfam" id="PF02518">
    <property type="entry name" value="HATPase_c"/>
    <property type="match status" value="1"/>
</dbReference>
<keyword evidence="6" id="KW-0812">Transmembrane</keyword>
<dbReference type="PANTHER" id="PTHR43547">
    <property type="entry name" value="TWO-COMPONENT HISTIDINE KINASE"/>
    <property type="match status" value="1"/>
</dbReference>
<dbReference type="SUPFAM" id="SSF48452">
    <property type="entry name" value="TPR-like"/>
    <property type="match status" value="2"/>
</dbReference>
<evidence type="ECO:0000313" key="9">
    <source>
        <dbReference type="Proteomes" id="UP001244443"/>
    </source>
</evidence>
<dbReference type="SMART" id="SM00387">
    <property type="entry name" value="HATPase_c"/>
    <property type="match status" value="1"/>
</dbReference>
<dbReference type="InterPro" id="IPR005467">
    <property type="entry name" value="His_kinase_dom"/>
</dbReference>
<organism evidence="8 9">
    <name type="scientific">Marivirga arenosa</name>
    <dbReference type="NCBI Taxonomy" id="3059076"/>
    <lineage>
        <taxon>Bacteria</taxon>
        <taxon>Pseudomonadati</taxon>
        <taxon>Bacteroidota</taxon>
        <taxon>Cytophagia</taxon>
        <taxon>Cytophagales</taxon>
        <taxon>Marivirgaceae</taxon>
        <taxon>Marivirga</taxon>
    </lineage>
</organism>
<dbReference type="InterPro" id="IPR036890">
    <property type="entry name" value="HATPase_C_sf"/>
</dbReference>
<dbReference type="InterPro" id="IPR003661">
    <property type="entry name" value="HisK_dim/P_dom"/>
</dbReference>
<evidence type="ECO:0000256" key="6">
    <source>
        <dbReference type="SAM" id="Phobius"/>
    </source>
</evidence>
<feature type="coiled-coil region" evidence="5">
    <location>
        <begin position="353"/>
        <end position="383"/>
    </location>
</feature>
<dbReference type="InterPro" id="IPR004358">
    <property type="entry name" value="Sig_transdc_His_kin-like_C"/>
</dbReference>
<dbReference type="GO" id="GO:0000155">
    <property type="term" value="F:phosphorelay sensor kinase activity"/>
    <property type="evidence" value="ECO:0007669"/>
    <property type="project" value="InterPro"/>
</dbReference>
<dbReference type="PROSITE" id="PS50109">
    <property type="entry name" value="HIS_KIN"/>
    <property type="match status" value="1"/>
</dbReference>
<dbReference type="PROSITE" id="PS50005">
    <property type="entry name" value="TPR"/>
    <property type="match status" value="2"/>
</dbReference>
<protein>
    <recommendedName>
        <fullName evidence="2">histidine kinase</fullName>
        <ecNumber evidence="2">2.7.13.3</ecNumber>
    </recommendedName>
</protein>
<keyword evidence="4" id="KW-0802">TPR repeat</keyword>
<dbReference type="Pfam" id="PF13181">
    <property type="entry name" value="TPR_8"/>
    <property type="match status" value="1"/>
</dbReference>
<feature type="repeat" description="TPR" evidence="4">
    <location>
        <begin position="227"/>
        <end position="260"/>
    </location>
</feature>
<keyword evidence="5" id="KW-0175">Coiled coil</keyword>
<evidence type="ECO:0000256" key="2">
    <source>
        <dbReference type="ARBA" id="ARBA00012438"/>
    </source>
</evidence>
<keyword evidence="6" id="KW-1133">Transmembrane helix</keyword>
<reference evidence="8" key="1">
    <citation type="submission" date="2023-08" db="EMBL/GenBank/DDBJ databases">
        <title>Comparative genomics and taxonomic characterization of three novel marine species of genus Marivirga.</title>
        <authorList>
            <person name="Muhammad N."/>
            <person name="Kim S.-G."/>
        </authorList>
    </citation>
    <scope>NUCLEOTIDE SEQUENCE [LARGE SCALE GENOMIC DNA]</scope>
    <source>
        <strain evidence="8">ABR2-2</strain>
    </source>
</reference>
<dbReference type="Gene3D" id="3.30.565.10">
    <property type="entry name" value="Histidine kinase-like ATPase, C-terminal domain"/>
    <property type="match status" value="1"/>
</dbReference>
<dbReference type="InterPro" id="IPR011990">
    <property type="entry name" value="TPR-like_helical_dom_sf"/>
</dbReference>
<evidence type="ECO:0000256" key="1">
    <source>
        <dbReference type="ARBA" id="ARBA00000085"/>
    </source>
</evidence>
<dbReference type="Pfam" id="PF13176">
    <property type="entry name" value="TPR_7"/>
    <property type="match status" value="1"/>
</dbReference>
<keyword evidence="8" id="KW-0808">Transferase</keyword>
<feature type="transmembrane region" description="Helical" evidence="6">
    <location>
        <begin position="388"/>
        <end position="408"/>
    </location>
</feature>
<dbReference type="SUPFAM" id="SSF47384">
    <property type="entry name" value="Homodimeric domain of signal transducing histidine kinase"/>
    <property type="match status" value="1"/>
</dbReference>
<keyword evidence="3" id="KW-0597">Phosphoprotein</keyword>
<dbReference type="InterPro" id="IPR036097">
    <property type="entry name" value="HisK_dim/P_sf"/>
</dbReference>
<feature type="repeat" description="TPR" evidence="4">
    <location>
        <begin position="67"/>
        <end position="100"/>
    </location>
</feature>
<dbReference type="Gene3D" id="1.10.287.130">
    <property type="match status" value="1"/>
</dbReference>
<comment type="catalytic activity">
    <reaction evidence="1">
        <text>ATP + protein L-histidine = ADP + protein N-phospho-L-histidine.</text>
        <dbReference type="EC" id="2.7.13.3"/>
    </reaction>
</comment>
<evidence type="ECO:0000256" key="3">
    <source>
        <dbReference type="ARBA" id="ARBA00022553"/>
    </source>
</evidence>
<keyword evidence="8" id="KW-0418">Kinase</keyword>
<evidence type="ECO:0000259" key="7">
    <source>
        <dbReference type="PROSITE" id="PS50109"/>
    </source>
</evidence>
<dbReference type="SMART" id="SM00028">
    <property type="entry name" value="TPR"/>
    <property type="match status" value="5"/>
</dbReference>